<keyword evidence="1" id="KW-0812">Transmembrane</keyword>
<evidence type="ECO:0000313" key="2">
    <source>
        <dbReference type="EMBL" id="QHT11388.1"/>
    </source>
</evidence>
<organism evidence="2">
    <name type="scientific">viral metagenome</name>
    <dbReference type="NCBI Taxonomy" id="1070528"/>
    <lineage>
        <taxon>unclassified sequences</taxon>
        <taxon>metagenomes</taxon>
        <taxon>organismal metagenomes</taxon>
    </lineage>
</organism>
<proteinExistence type="predicted"/>
<feature type="transmembrane region" description="Helical" evidence="1">
    <location>
        <begin position="7"/>
        <end position="25"/>
    </location>
</feature>
<reference evidence="2" key="1">
    <citation type="journal article" date="2020" name="Nature">
        <title>Giant virus diversity and host interactions through global metagenomics.</title>
        <authorList>
            <person name="Schulz F."/>
            <person name="Roux S."/>
            <person name="Paez-Espino D."/>
            <person name="Jungbluth S."/>
            <person name="Walsh D.A."/>
            <person name="Denef V.J."/>
            <person name="McMahon K.D."/>
            <person name="Konstantinidis K.T."/>
            <person name="Eloe-Fadrosh E.A."/>
            <person name="Kyrpides N.C."/>
            <person name="Woyke T."/>
        </authorList>
    </citation>
    <scope>NUCLEOTIDE SEQUENCE</scope>
    <source>
        <strain evidence="2">GVMAG-M-3300023174-116</strain>
    </source>
</reference>
<keyword evidence="1" id="KW-0472">Membrane</keyword>
<evidence type="ECO:0000256" key="1">
    <source>
        <dbReference type="SAM" id="Phobius"/>
    </source>
</evidence>
<dbReference type="EMBL" id="MN739534">
    <property type="protein sequence ID" value="QHT11388.1"/>
    <property type="molecule type" value="Genomic_DNA"/>
</dbReference>
<name>A0A6C0D3L0_9ZZZZ</name>
<sequence length="179" mass="20940">MNQLNKVRLCLFLNTCLVVFIGFYITDFTTQSTYFRFGPNEDFIFISVQINTMPKYYSLLTLIFVNDIIRVIIQEFGDPILYLTVYNPDKKEIVDFSKAQLYFYTNTMFFINNIRRIFTLLISITQIDIALFSVVVEQVVVIVTIKMLLDEKKFINNKSLLNKEVASLDIEMDSIDSTK</sequence>
<accession>A0A6C0D3L0</accession>
<keyword evidence="1" id="KW-1133">Transmembrane helix</keyword>
<protein>
    <submittedName>
        <fullName evidence="2">Uncharacterized protein</fullName>
    </submittedName>
</protein>
<dbReference type="AlphaFoldDB" id="A0A6C0D3L0"/>